<sequence length="192" mass="19714">MIPHIIDNTYIPTISTHIDHTPIAPDEEWVAVPVTEATSVPAPVNIAINDAPTSIDSTARAEPTLCSNAPVVASLVSNVPVTDAVHPFPATIVTAITDAGDVVGTGSPSVVGTTHPPGLTSLTTNVPAPANDRPARVYGQQPVMTPTYPTALAGVIMQGDTAATPVVVHNPGYLPEGTMTYGYQSISIVGHA</sequence>
<proteinExistence type="predicted"/>
<dbReference type="EMBL" id="LUGG01000025">
    <property type="protein sequence ID" value="OBZ67201.1"/>
    <property type="molecule type" value="Genomic_DNA"/>
</dbReference>
<organism evidence="2 3">
    <name type="scientific">Grifola frondosa</name>
    <name type="common">Maitake</name>
    <name type="synonym">Polyporus frondosus</name>
    <dbReference type="NCBI Taxonomy" id="5627"/>
    <lineage>
        <taxon>Eukaryota</taxon>
        <taxon>Fungi</taxon>
        <taxon>Dikarya</taxon>
        <taxon>Basidiomycota</taxon>
        <taxon>Agaricomycotina</taxon>
        <taxon>Agaricomycetes</taxon>
        <taxon>Polyporales</taxon>
        <taxon>Grifolaceae</taxon>
        <taxon>Grifola</taxon>
    </lineage>
</organism>
<reference evidence="2 3" key="1">
    <citation type="submission" date="2016-03" db="EMBL/GenBank/DDBJ databases">
        <title>Whole genome sequencing of Grifola frondosa 9006-11.</title>
        <authorList>
            <person name="Min B."/>
            <person name="Park H."/>
            <person name="Kim J.-G."/>
            <person name="Cho H."/>
            <person name="Oh Y.-L."/>
            <person name="Kong W.-S."/>
            <person name="Choi I.-G."/>
        </authorList>
    </citation>
    <scope>NUCLEOTIDE SEQUENCE [LARGE SCALE GENOMIC DNA]</scope>
    <source>
        <strain evidence="2 3">9006-11</strain>
    </source>
</reference>
<dbReference type="Proteomes" id="UP000092993">
    <property type="component" value="Unassembled WGS sequence"/>
</dbReference>
<accession>A0A1C7LR13</accession>
<dbReference type="AlphaFoldDB" id="A0A1C7LR13"/>
<name>A0A1C7LR13_GRIFR</name>
<comment type="caution">
    <text evidence="2">The sequence shown here is derived from an EMBL/GenBank/DDBJ whole genome shotgun (WGS) entry which is preliminary data.</text>
</comment>
<protein>
    <submittedName>
        <fullName evidence="2">Uncharacterized protein</fullName>
    </submittedName>
</protein>
<evidence type="ECO:0000256" key="1">
    <source>
        <dbReference type="SAM" id="MobiDB-lite"/>
    </source>
</evidence>
<feature type="region of interest" description="Disordered" evidence="1">
    <location>
        <begin position="114"/>
        <end position="135"/>
    </location>
</feature>
<evidence type="ECO:0000313" key="3">
    <source>
        <dbReference type="Proteomes" id="UP000092993"/>
    </source>
</evidence>
<keyword evidence="3" id="KW-1185">Reference proteome</keyword>
<gene>
    <name evidence="2" type="ORF">A0H81_13000</name>
</gene>
<evidence type="ECO:0000313" key="2">
    <source>
        <dbReference type="EMBL" id="OBZ67201.1"/>
    </source>
</evidence>